<dbReference type="AlphaFoldDB" id="X1E7X9"/>
<evidence type="ECO:0000313" key="1">
    <source>
        <dbReference type="EMBL" id="GAH13274.1"/>
    </source>
</evidence>
<proteinExistence type="predicted"/>
<feature type="non-terminal residue" evidence="1">
    <location>
        <position position="125"/>
    </location>
</feature>
<sequence>MGEKGKPQIHVRKQEPKEYDLIIIATGVNAATQRILKNADLKYTPPKTTKTHIREYFLGAEKIEKLMGTSMHVFLLDLPRLEFAAIIPKGDYVSLCLLGEDIDKELLDSFMNNPVVRACFPEELD</sequence>
<comment type="caution">
    <text evidence="1">The sequence shown here is derived from an EMBL/GenBank/DDBJ whole genome shotgun (WGS) entry which is preliminary data.</text>
</comment>
<accession>X1E7X9</accession>
<name>X1E7X9_9ZZZZ</name>
<organism evidence="1">
    <name type="scientific">marine sediment metagenome</name>
    <dbReference type="NCBI Taxonomy" id="412755"/>
    <lineage>
        <taxon>unclassified sequences</taxon>
        <taxon>metagenomes</taxon>
        <taxon>ecological metagenomes</taxon>
    </lineage>
</organism>
<protein>
    <recommendedName>
        <fullName evidence="2">FAD/NAD(P)-binding domain-containing protein</fullName>
    </recommendedName>
</protein>
<evidence type="ECO:0008006" key="2">
    <source>
        <dbReference type="Google" id="ProtNLM"/>
    </source>
</evidence>
<dbReference type="EMBL" id="BART01033989">
    <property type="protein sequence ID" value="GAH13274.1"/>
    <property type="molecule type" value="Genomic_DNA"/>
</dbReference>
<gene>
    <name evidence="1" type="ORF">S01H4_58228</name>
</gene>
<reference evidence="1" key="1">
    <citation type="journal article" date="2014" name="Front. Microbiol.">
        <title>High frequency of phylogenetically diverse reductive dehalogenase-homologous genes in deep subseafloor sedimentary metagenomes.</title>
        <authorList>
            <person name="Kawai M."/>
            <person name="Futagami T."/>
            <person name="Toyoda A."/>
            <person name="Takaki Y."/>
            <person name="Nishi S."/>
            <person name="Hori S."/>
            <person name="Arai W."/>
            <person name="Tsubouchi T."/>
            <person name="Morono Y."/>
            <person name="Uchiyama I."/>
            <person name="Ito T."/>
            <person name="Fujiyama A."/>
            <person name="Inagaki F."/>
            <person name="Takami H."/>
        </authorList>
    </citation>
    <scope>NUCLEOTIDE SEQUENCE</scope>
    <source>
        <strain evidence="1">Expedition CK06-06</strain>
    </source>
</reference>